<dbReference type="SUPFAM" id="SSF47413">
    <property type="entry name" value="lambda repressor-like DNA-binding domains"/>
    <property type="match status" value="1"/>
</dbReference>
<dbReference type="SMART" id="SM00530">
    <property type="entry name" value="HTH_XRE"/>
    <property type="match status" value="1"/>
</dbReference>
<name>A0A7Y0FRF0_9FLAO</name>
<accession>A0A7Y0FRF0</accession>
<protein>
    <submittedName>
        <fullName evidence="2">Helix-turn-helix transcriptional regulator</fullName>
    </submittedName>
</protein>
<feature type="domain" description="HTH cro/C1-type" evidence="1">
    <location>
        <begin position="5"/>
        <end position="59"/>
    </location>
</feature>
<dbReference type="CDD" id="cd00093">
    <property type="entry name" value="HTH_XRE"/>
    <property type="match status" value="1"/>
</dbReference>
<dbReference type="Proteomes" id="UP000544054">
    <property type="component" value="Unassembled WGS sequence"/>
</dbReference>
<organism evidence="2 3">
    <name type="scientific">Chryseobacterium antibioticum</name>
    <dbReference type="NCBI Taxonomy" id="2728847"/>
    <lineage>
        <taxon>Bacteria</taxon>
        <taxon>Pseudomonadati</taxon>
        <taxon>Bacteroidota</taxon>
        <taxon>Flavobacteriia</taxon>
        <taxon>Flavobacteriales</taxon>
        <taxon>Weeksellaceae</taxon>
        <taxon>Chryseobacterium group</taxon>
        <taxon>Chryseobacterium</taxon>
    </lineage>
</organism>
<comment type="caution">
    <text evidence="2">The sequence shown here is derived from an EMBL/GenBank/DDBJ whole genome shotgun (WGS) entry which is preliminary data.</text>
</comment>
<proteinExistence type="predicted"/>
<dbReference type="AlphaFoldDB" id="A0A7Y0FRF0"/>
<dbReference type="Pfam" id="PF01381">
    <property type="entry name" value="HTH_3"/>
    <property type="match status" value="1"/>
</dbReference>
<dbReference type="PROSITE" id="PS50943">
    <property type="entry name" value="HTH_CROC1"/>
    <property type="match status" value="1"/>
</dbReference>
<evidence type="ECO:0000259" key="1">
    <source>
        <dbReference type="PROSITE" id="PS50943"/>
    </source>
</evidence>
<gene>
    <name evidence="2" type="ORF">HHL23_09640</name>
</gene>
<dbReference type="EMBL" id="JABBGI010000010">
    <property type="protein sequence ID" value="NML70063.1"/>
    <property type="molecule type" value="Genomic_DNA"/>
</dbReference>
<evidence type="ECO:0000313" key="3">
    <source>
        <dbReference type="Proteomes" id="UP000544054"/>
    </source>
</evidence>
<dbReference type="RefSeq" id="WP_169234601.1">
    <property type="nucleotide sequence ID" value="NZ_JABBGI010000010.1"/>
</dbReference>
<reference evidence="2 3" key="1">
    <citation type="submission" date="2020-04" db="EMBL/GenBank/DDBJ databases">
        <title>Chryseobacterium sp. RP-3-3 sp. nov., isolated from Jeju soil.</title>
        <authorList>
            <person name="Dahal R.H."/>
        </authorList>
    </citation>
    <scope>NUCLEOTIDE SEQUENCE [LARGE SCALE GENOMIC DNA]</scope>
    <source>
        <strain evidence="2 3">RP-3-3</strain>
    </source>
</reference>
<sequence length="81" mass="9258">MHLLIKEVAKRKGLTMRKLAEKTNIDTVTLSRYNTGVIEPPISRLQKIADVLECEIVEFIPVGLKFEHDVISGEWLGIRKK</sequence>
<dbReference type="GO" id="GO:0003677">
    <property type="term" value="F:DNA binding"/>
    <property type="evidence" value="ECO:0007669"/>
    <property type="project" value="InterPro"/>
</dbReference>
<evidence type="ECO:0000313" key="2">
    <source>
        <dbReference type="EMBL" id="NML70063.1"/>
    </source>
</evidence>
<keyword evidence="3" id="KW-1185">Reference proteome</keyword>
<dbReference type="InterPro" id="IPR001387">
    <property type="entry name" value="Cro/C1-type_HTH"/>
</dbReference>
<dbReference type="InterPro" id="IPR010982">
    <property type="entry name" value="Lambda_DNA-bd_dom_sf"/>
</dbReference>
<dbReference type="Gene3D" id="1.10.260.40">
    <property type="entry name" value="lambda repressor-like DNA-binding domains"/>
    <property type="match status" value="1"/>
</dbReference>